<dbReference type="RefSeq" id="WP_010558715.1">
    <property type="nucleotide sequence ID" value="NZ_CP023399.1"/>
</dbReference>
<evidence type="ECO:0000256" key="2">
    <source>
        <dbReference type="SAM" id="Coils"/>
    </source>
</evidence>
<evidence type="ECO:0000256" key="3">
    <source>
        <dbReference type="SAM" id="MobiDB-lite"/>
    </source>
</evidence>
<feature type="coiled-coil region" evidence="2">
    <location>
        <begin position="20"/>
        <end position="54"/>
    </location>
</feature>
<dbReference type="PANTHER" id="PTHR31088">
    <property type="entry name" value="MEMBRANE-ASSOCIATED PROTEIN VIPP1, CHLOROPLASTIC"/>
    <property type="match status" value="1"/>
</dbReference>
<name>A0ABU8EVV0_9GAMM</name>
<organism evidence="4 5">
    <name type="scientific">Pseudoalteromonas spongiae</name>
    <dbReference type="NCBI Taxonomy" id="298657"/>
    <lineage>
        <taxon>Bacteria</taxon>
        <taxon>Pseudomonadati</taxon>
        <taxon>Pseudomonadota</taxon>
        <taxon>Gammaproteobacteria</taxon>
        <taxon>Alteromonadales</taxon>
        <taxon>Pseudoalteromonadaceae</taxon>
        <taxon>Pseudoalteromonas</taxon>
    </lineage>
</organism>
<protein>
    <submittedName>
        <fullName evidence="4">PspA/IM30 family protein</fullName>
    </submittedName>
</protein>
<proteinExistence type="inferred from homology"/>
<feature type="coiled-coil region" evidence="2">
    <location>
        <begin position="109"/>
        <end position="143"/>
    </location>
</feature>
<dbReference type="Pfam" id="PF04012">
    <property type="entry name" value="PspA_IM30"/>
    <property type="match status" value="1"/>
</dbReference>
<dbReference type="InterPro" id="IPR007157">
    <property type="entry name" value="PspA_VIPP1"/>
</dbReference>
<gene>
    <name evidence="4" type="ORF">WAE96_15610</name>
</gene>
<evidence type="ECO:0000256" key="1">
    <source>
        <dbReference type="ARBA" id="ARBA00043985"/>
    </source>
</evidence>
<dbReference type="PANTHER" id="PTHR31088:SF9">
    <property type="entry name" value="PHAGE SHOCK PROTEIN A"/>
    <property type="match status" value="1"/>
</dbReference>
<dbReference type="EMBL" id="JBAWKS010000002">
    <property type="protein sequence ID" value="MEI4551099.1"/>
    <property type="molecule type" value="Genomic_DNA"/>
</dbReference>
<keyword evidence="5" id="KW-1185">Reference proteome</keyword>
<reference evidence="4 5" key="1">
    <citation type="submission" date="2023-12" db="EMBL/GenBank/DDBJ databases">
        <title>Friends and Foes: Symbiotic and Algicidal bacterial influence on Karenia brevis blooms.</title>
        <authorList>
            <person name="Fei C."/>
            <person name="Mohamed A.R."/>
            <person name="Booker A."/>
            <person name="Arshad M."/>
            <person name="Klass S."/>
            <person name="Ahn S."/>
            <person name="Gilbert P.M."/>
            <person name="Heil C.A."/>
            <person name="Martinez J.M."/>
            <person name="Amin S.A."/>
        </authorList>
    </citation>
    <scope>NUCLEOTIDE SEQUENCE [LARGE SCALE GENOMIC DNA]</scope>
    <source>
        <strain evidence="4 5">CE15</strain>
    </source>
</reference>
<accession>A0ABU8EVV0</accession>
<feature type="compositionally biased region" description="Basic and acidic residues" evidence="3">
    <location>
        <begin position="188"/>
        <end position="205"/>
    </location>
</feature>
<feature type="region of interest" description="Disordered" evidence="3">
    <location>
        <begin position="182"/>
        <end position="231"/>
    </location>
</feature>
<sequence>MSLKKLWTALVGATNEGLEAAADTQAIRILEQELREAKEELRRSDQSLTSIMAKRKLTSNKVAAFQADIDKYSEHAVSASESGNMELAVECAERVADLESQMATEQSILDGFEKSEKTLKDNIAKAKTNVRRMEQQIDQVKATESVQKAQAAASTHHVGANSKVKTALDSLERVKQKQAMRAAELEAAEERAADESGSSLDEKLKAAGVTPGGQTSGQDKLAQLLAKKNAG</sequence>
<evidence type="ECO:0000313" key="5">
    <source>
        <dbReference type="Proteomes" id="UP001382455"/>
    </source>
</evidence>
<comment type="similarity">
    <text evidence="1">Belongs to the PspA/Vipp/IM30 family.</text>
</comment>
<evidence type="ECO:0000313" key="4">
    <source>
        <dbReference type="EMBL" id="MEI4551099.1"/>
    </source>
</evidence>
<comment type="caution">
    <text evidence="4">The sequence shown here is derived from an EMBL/GenBank/DDBJ whole genome shotgun (WGS) entry which is preliminary data.</text>
</comment>
<dbReference type="Proteomes" id="UP001382455">
    <property type="component" value="Unassembled WGS sequence"/>
</dbReference>
<keyword evidence="2" id="KW-0175">Coiled coil</keyword>